<evidence type="ECO:0000313" key="2">
    <source>
        <dbReference type="Proteomes" id="UP001200470"/>
    </source>
</evidence>
<reference evidence="1 2" key="1">
    <citation type="submission" date="2020-12" db="EMBL/GenBank/DDBJ databases">
        <title>Whole genome sequences of gut porcine anaerobes.</title>
        <authorList>
            <person name="Kubasova T."/>
            <person name="Jahodarova E."/>
            <person name="Rychlik I."/>
        </authorList>
    </citation>
    <scope>NUCLEOTIDE SEQUENCE [LARGE SCALE GENOMIC DNA]</scope>
    <source>
        <strain evidence="1 2">An925</strain>
    </source>
</reference>
<gene>
    <name evidence="1" type="ORF">I6E12_01195</name>
</gene>
<name>A0ABS9CC96_9BACT</name>
<keyword evidence="2" id="KW-1185">Reference proteome</keyword>
<sequence>MKKILFVGITALAMASCTHDDYAPVSKQEQYQAVFEKEFGTVNPNVNWGFTPQQVFTFDKDGKLIGTRGANTSANQWYEYLTVPDTLTDAQKDVVRRWFQNNKNPQGQKVNWSDFFVQQVYKGGTNPGSNSPEIYDILKDGVLDKDKGKVTGSNHMDWLACGNEESQYRDHINNFNGGDAGIMNVGEGDNKFHNDKIMYMHDYNTTCFGFHDSYGQTYYYDSYVLIPGDIIDPIVAGMYFVGFDYQMQKHDNGVLKVEADGYYSDWIVRIAPGLNAPGAGKRVMVEDIIDSNLASVQTSDWDFNDAVFDVKFEYNWKDGHNQKFAVITLHAAGGTKYLTIGGQGDKGVEVHKALCVEEQGTMINTGNGATRPVAIFRIPVADNVNNANDIPVYVGAQELTAQQGEATQKLCVPTDVKWMKERVQFINSYDQFKDYVNSNTPDNWYKSVKNLGNLY</sequence>
<dbReference type="PROSITE" id="PS51257">
    <property type="entry name" value="PROKAR_LIPOPROTEIN"/>
    <property type="match status" value="1"/>
</dbReference>
<protein>
    <recommendedName>
        <fullName evidence="3">Lipoprotein</fullName>
    </recommendedName>
</protein>
<dbReference type="Proteomes" id="UP001200470">
    <property type="component" value="Unassembled WGS sequence"/>
</dbReference>
<proteinExistence type="predicted"/>
<accession>A0ABS9CC96</accession>
<dbReference type="EMBL" id="JADYTN010000002">
    <property type="protein sequence ID" value="MCF2562734.1"/>
    <property type="molecule type" value="Genomic_DNA"/>
</dbReference>
<evidence type="ECO:0000313" key="1">
    <source>
        <dbReference type="EMBL" id="MCF2562734.1"/>
    </source>
</evidence>
<comment type="caution">
    <text evidence="1">The sequence shown here is derived from an EMBL/GenBank/DDBJ whole genome shotgun (WGS) entry which is preliminary data.</text>
</comment>
<dbReference type="RefSeq" id="WP_301637318.1">
    <property type="nucleotide sequence ID" value="NZ_JADYTN010000002.1"/>
</dbReference>
<organism evidence="1 2">
    <name type="scientific">Xylanibacter brevis</name>
    <dbReference type="NCBI Taxonomy" id="83231"/>
    <lineage>
        <taxon>Bacteria</taxon>
        <taxon>Pseudomonadati</taxon>
        <taxon>Bacteroidota</taxon>
        <taxon>Bacteroidia</taxon>
        <taxon>Bacteroidales</taxon>
        <taxon>Prevotellaceae</taxon>
        <taxon>Xylanibacter</taxon>
    </lineage>
</organism>
<evidence type="ECO:0008006" key="3">
    <source>
        <dbReference type="Google" id="ProtNLM"/>
    </source>
</evidence>